<keyword evidence="2" id="KW-1185">Reference proteome</keyword>
<sequence>MFDFKLDVAGCQNHDGIDYSTEKERQEELKRLMMQNFLAKWLREWESASGALCFAIVTYPPRLNTERSRSSCRRLCAWMNGSSTTANDLLSCMKLGAPTMSRQKKKWKSRLFHRMRNILPMKSSQEKGRLLFEAYDDCNKLQFFLFIKRLARYGRGNIEAVAREMMKPLEEVEEESKVFLARGQDELSDWHKIMKSNEKGTRVFPSQGNEYGCREGHARLLCKD</sequence>
<accession>A0A9W6X6S2</accession>
<evidence type="ECO:0000313" key="2">
    <source>
        <dbReference type="Proteomes" id="UP001165083"/>
    </source>
</evidence>
<comment type="caution">
    <text evidence="1">The sequence shown here is derived from an EMBL/GenBank/DDBJ whole genome shotgun (WGS) entry which is preliminary data.</text>
</comment>
<dbReference type="EMBL" id="BSXW01001004">
    <property type="protein sequence ID" value="GMF32624.1"/>
    <property type="molecule type" value="Genomic_DNA"/>
</dbReference>
<reference evidence="1" key="1">
    <citation type="submission" date="2023-04" db="EMBL/GenBank/DDBJ databases">
        <title>Phytophthora lilii NBRC 32176.</title>
        <authorList>
            <person name="Ichikawa N."/>
            <person name="Sato H."/>
            <person name="Tonouchi N."/>
        </authorList>
    </citation>
    <scope>NUCLEOTIDE SEQUENCE</scope>
    <source>
        <strain evidence="1">NBRC 32176</strain>
    </source>
</reference>
<protein>
    <submittedName>
        <fullName evidence="1">Unnamed protein product</fullName>
    </submittedName>
</protein>
<organism evidence="1 2">
    <name type="scientific">Phytophthora lilii</name>
    <dbReference type="NCBI Taxonomy" id="2077276"/>
    <lineage>
        <taxon>Eukaryota</taxon>
        <taxon>Sar</taxon>
        <taxon>Stramenopiles</taxon>
        <taxon>Oomycota</taxon>
        <taxon>Peronosporomycetes</taxon>
        <taxon>Peronosporales</taxon>
        <taxon>Peronosporaceae</taxon>
        <taxon>Phytophthora</taxon>
    </lineage>
</organism>
<evidence type="ECO:0000313" key="1">
    <source>
        <dbReference type="EMBL" id="GMF32624.1"/>
    </source>
</evidence>
<proteinExistence type="predicted"/>
<dbReference type="AlphaFoldDB" id="A0A9W6X6S2"/>
<dbReference type="Proteomes" id="UP001165083">
    <property type="component" value="Unassembled WGS sequence"/>
</dbReference>
<dbReference type="Gene3D" id="1.10.10.60">
    <property type="entry name" value="Homeodomain-like"/>
    <property type="match status" value="1"/>
</dbReference>
<name>A0A9W6X6S2_9STRA</name>
<gene>
    <name evidence="1" type="ORF">Plil01_001395400</name>
</gene>